<evidence type="ECO:0000313" key="2">
    <source>
        <dbReference type="EMBL" id="EEY56439.1"/>
    </source>
</evidence>
<evidence type="ECO:0000256" key="1">
    <source>
        <dbReference type="SAM" id="MobiDB-lite"/>
    </source>
</evidence>
<proteinExistence type="predicted"/>
<gene>
    <name evidence="2" type="ORF">PITG_09977</name>
</gene>
<dbReference type="Proteomes" id="UP000006643">
    <property type="component" value="Unassembled WGS sequence"/>
</dbReference>
<dbReference type="OMA" id="QIFPRQQ"/>
<keyword evidence="3" id="KW-1185">Reference proteome</keyword>
<dbReference type="OrthoDB" id="118112at2759"/>
<dbReference type="AlphaFoldDB" id="D0NDZ4"/>
<dbReference type="HOGENOM" id="CLU_044287_0_0_1"/>
<reference evidence="3" key="1">
    <citation type="journal article" date="2009" name="Nature">
        <title>Genome sequence and analysis of the Irish potato famine pathogen Phytophthora infestans.</title>
        <authorList>
            <consortium name="The Broad Institute Genome Sequencing Platform"/>
            <person name="Haas B.J."/>
            <person name="Kamoun S."/>
            <person name="Zody M.C."/>
            <person name="Jiang R.H."/>
            <person name="Handsaker R.E."/>
            <person name="Cano L.M."/>
            <person name="Grabherr M."/>
            <person name="Kodira C.D."/>
            <person name="Raffaele S."/>
            <person name="Torto-Alalibo T."/>
            <person name="Bozkurt T.O."/>
            <person name="Ah-Fong A.M."/>
            <person name="Alvarado L."/>
            <person name="Anderson V.L."/>
            <person name="Armstrong M.R."/>
            <person name="Avrova A."/>
            <person name="Baxter L."/>
            <person name="Beynon J."/>
            <person name="Boevink P.C."/>
            <person name="Bollmann S.R."/>
            <person name="Bos J.I."/>
            <person name="Bulone V."/>
            <person name="Cai G."/>
            <person name="Cakir C."/>
            <person name="Carrington J.C."/>
            <person name="Chawner M."/>
            <person name="Conti L."/>
            <person name="Costanzo S."/>
            <person name="Ewan R."/>
            <person name="Fahlgren N."/>
            <person name="Fischbach M.A."/>
            <person name="Fugelstad J."/>
            <person name="Gilroy E.M."/>
            <person name="Gnerre S."/>
            <person name="Green P.J."/>
            <person name="Grenville-Briggs L.J."/>
            <person name="Griffith J."/>
            <person name="Grunwald N.J."/>
            <person name="Horn K."/>
            <person name="Horner N.R."/>
            <person name="Hu C.H."/>
            <person name="Huitema E."/>
            <person name="Jeong D.H."/>
            <person name="Jones A.M."/>
            <person name="Jones J.D."/>
            <person name="Jones R.W."/>
            <person name="Karlsson E.K."/>
            <person name="Kunjeti S.G."/>
            <person name="Lamour K."/>
            <person name="Liu Z."/>
            <person name="Ma L."/>
            <person name="Maclean D."/>
            <person name="Chibucos M.C."/>
            <person name="McDonald H."/>
            <person name="McWalters J."/>
            <person name="Meijer H.J."/>
            <person name="Morgan W."/>
            <person name="Morris P.F."/>
            <person name="Munro C.A."/>
            <person name="O'Neill K."/>
            <person name="Ospina-Giraldo M."/>
            <person name="Pinzon A."/>
            <person name="Pritchard L."/>
            <person name="Ramsahoye B."/>
            <person name="Ren Q."/>
            <person name="Restrepo S."/>
            <person name="Roy S."/>
            <person name="Sadanandom A."/>
            <person name="Savidor A."/>
            <person name="Schornack S."/>
            <person name="Schwartz D.C."/>
            <person name="Schumann U.D."/>
            <person name="Schwessinger B."/>
            <person name="Seyer L."/>
            <person name="Sharpe T."/>
            <person name="Silvar C."/>
            <person name="Song J."/>
            <person name="Studholme D.J."/>
            <person name="Sykes S."/>
            <person name="Thines M."/>
            <person name="van de Vondervoort P.J."/>
            <person name="Phuntumart V."/>
            <person name="Wawra S."/>
            <person name="Weide R."/>
            <person name="Win J."/>
            <person name="Young C."/>
            <person name="Zhou S."/>
            <person name="Fry W."/>
            <person name="Meyers B.C."/>
            <person name="van West P."/>
            <person name="Ristaino J."/>
            <person name="Govers F."/>
            <person name="Birch P.R."/>
            <person name="Whisson S.C."/>
            <person name="Judelson H.S."/>
            <person name="Nusbaum C."/>
        </authorList>
    </citation>
    <scope>NUCLEOTIDE SEQUENCE [LARGE SCALE GENOMIC DNA]</scope>
    <source>
        <strain evidence="3">T30-4</strain>
    </source>
</reference>
<dbReference type="InParanoid" id="D0NDZ4"/>
<dbReference type="VEuPathDB" id="FungiDB:PITG_09977"/>
<sequence>MQGRRLAPYEDDERVVYYDLESDSHNRNLLLSPDAVSAPTQPRVTTTTATKEAGEGGATQIFPRQRQPLFNLDDSGDEAEREEENPFATLIQQQQTQKTATLVAEANEAASIRSAEEFFGNSLAVSANGHSSQEETGRVAVSRGGTDASIINGSNHRSILKHSQRSVVATKAGTSIKKKKLGFEAADSRPDRWSARKPSATDTKNRRKSLGAIQKRRSQLEASAAKRRKSMPPSQQNVLNEDSLLSQTHADENSMEADAILDTERQMRAEPFAPQIFSPTKPSTGGSSIGRKSKDESCISKIRGRLGDVIRKAIRKRNRDVTLLRSHGQHLLPQQSSHPSLKGTSGAIESIQDRAHQKTGFWWCLVAEIWWSSWKHDKIASLKQPFTP</sequence>
<accession>D0NDZ4</accession>
<dbReference type="KEGG" id="pif:PITG_09977"/>
<feature type="compositionally biased region" description="Polar residues" evidence="1">
    <location>
        <begin position="277"/>
        <end position="286"/>
    </location>
</feature>
<feature type="region of interest" description="Disordered" evidence="1">
    <location>
        <begin position="35"/>
        <end position="83"/>
    </location>
</feature>
<feature type="region of interest" description="Disordered" evidence="1">
    <location>
        <begin position="181"/>
        <end position="239"/>
    </location>
</feature>
<evidence type="ECO:0000313" key="3">
    <source>
        <dbReference type="Proteomes" id="UP000006643"/>
    </source>
</evidence>
<dbReference type="eggNOG" id="ENOG502SGD0">
    <property type="taxonomic scope" value="Eukaryota"/>
</dbReference>
<name>D0NDZ4_PHYIT</name>
<dbReference type="EMBL" id="DS028134">
    <property type="protein sequence ID" value="EEY56439.1"/>
    <property type="molecule type" value="Genomic_DNA"/>
</dbReference>
<protein>
    <submittedName>
        <fullName evidence="2">Uncharacterized protein</fullName>
    </submittedName>
</protein>
<feature type="compositionally biased region" description="Acidic residues" evidence="1">
    <location>
        <begin position="74"/>
        <end position="83"/>
    </location>
</feature>
<organism evidence="2 3">
    <name type="scientific">Phytophthora infestans (strain T30-4)</name>
    <name type="common">Potato late blight agent</name>
    <dbReference type="NCBI Taxonomy" id="403677"/>
    <lineage>
        <taxon>Eukaryota</taxon>
        <taxon>Sar</taxon>
        <taxon>Stramenopiles</taxon>
        <taxon>Oomycota</taxon>
        <taxon>Peronosporomycetes</taxon>
        <taxon>Peronosporales</taxon>
        <taxon>Peronosporaceae</taxon>
        <taxon>Phytophthora</taxon>
    </lineage>
</organism>
<dbReference type="RefSeq" id="XP_002902513.1">
    <property type="nucleotide sequence ID" value="XM_002902467.1"/>
</dbReference>
<feature type="compositionally biased region" description="Basic residues" evidence="1">
    <location>
        <begin position="205"/>
        <end position="217"/>
    </location>
</feature>
<feature type="region of interest" description="Disordered" evidence="1">
    <location>
        <begin position="275"/>
        <end position="294"/>
    </location>
</feature>
<dbReference type="GeneID" id="9474738"/>